<keyword evidence="2" id="KW-0472">Membrane</keyword>
<evidence type="ECO:0000313" key="3">
    <source>
        <dbReference type="EMBL" id="MDT8900136.1"/>
    </source>
</evidence>
<protein>
    <recommendedName>
        <fullName evidence="5">DUF2933 domain-containing protein</fullName>
    </recommendedName>
</protein>
<keyword evidence="2" id="KW-0812">Transmembrane</keyword>
<dbReference type="RefSeq" id="WP_413778694.1">
    <property type="nucleotide sequence ID" value="NZ_JAUOZS010000001.1"/>
</dbReference>
<name>A0ABU3NTI6_9FIRM</name>
<gene>
    <name evidence="3" type="ORF">Q4T40_02655</name>
</gene>
<evidence type="ECO:0000256" key="1">
    <source>
        <dbReference type="SAM" id="Coils"/>
    </source>
</evidence>
<keyword evidence="1" id="KW-0175">Coiled coil</keyword>
<evidence type="ECO:0008006" key="5">
    <source>
        <dbReference type="Google" id="ProtNLM"/>
    </source>
</evidence>
<dbReference type="Proteomes" id="UP001254848">
    <property type="component" value="Unassembled WGS sequence"/>
</dbReference>
<reference evidence="3 4" key="1">
    <citation type="submission" date="2023-07" db="EMBL/GenBank/DDBJ databases">
        <title>The novel representative of Negativicutes class, Anaeroselena agilis gen. nov. sp. nov.</title>
        <authorList>
            <person name="Prokofeva M.I."/>
            <person name="Elcheninov A.G."/>
            <person name="Klyukina A."/>
            <person name="Kublanov I.V."/>
            <person name="Frolov E.N."/>
            <person name="Podosokorskaya O.A."/>
        </authorList>
    </citation>
    <scope>NUCLEOTIDE SEQUENCE [LARGE SCALE GENOMIC DNA]</scope>
    <source>
        <strain evidence="3 4">4137-cl</strain>
    </source>
</reference>
<sequence length="87" mass="9714">MDWSILLSLICPIMMLLCMKGMFSGHNHGDAKGRTEQPQISPEEVQAMQTKMAELSEQNAHLLKELQSMKETFSNDAGMKSNNSLSN</sequence>
<keyword evidence="2" id="KW-1133">Transmembrane helix</keyword>
<proteinExistence type="predicted"/>
<accession>A0ABU3NTI6</accession>
<comment type="caution">
    <text evidence="3">The sequence shown here is derived from an EMBL/GenBank/DDBJ whole genome shotgun (WGS) entry which is preliminary data.</text>
</comment>
<organism evidence="3 4">
    <name type="scientific">Anaeroselena agilis</name>
    <dbReference type="NCBI Taxonomy" id="3063788"/>
    <lineage>
        <taxon>Bacteria</taxon>
        <taxon>Bacillati</taxon>
        <taxon>Bacillota</taxon>
        <taxon>Negativicutes</taxon>
        <taxon>Acetonemataceae</taxon>
        <taxon>Anaeroselena</taxon>
    </lineage>
</organism>
<dbReference type="EMBL" id="JAUOZS010000001">
    <property type="protein sequence ID" value="MDT8900136.1"/>
    <property type="molecule type" value="Genomic_DNA"/>
</dbReference>
<keyword evidence="4" id="KW-1185">Reference proteome</keyword>
<feature type="coiled-coil region" evidence="1">
    <location>
        <begin position="45"/>
        <end position="72"/>
    </location>
</feature>
<evidence type="ECO:0000313" key="4">
    <source>
        <dbReference type="Proteomes" id="UP001254848"/>
    </source>
</evidence>
<evidence type="ECO:0000256" key="2">
    <source>
        <dbReference type="SAM" id="Phobius"/>
    </source>
</evidence>
<feature type="transmembrane region" description="Helical" evidence="2">
    <location>
        <begin position="6"/>
        <end position="23"/>
    </location>
</feature>